<evidence type="ECO:0000256" key="1">
    <source>
        <dbReference type="SAM" id="MobiDB-lite"/>
    </source>
</evidence>
<keyword evidence="2" id="KW-0812">Transmembrane</keyword>
<dbReference type="EMBL" id="QLMJ01000002">
    <property type="protein sequence ID" value="RAK42315.1"/>
    <property type="molecule type" value="Genomic_DNA"/>
</dbReference>
<reference evidence="3 4" key="1">
    <citation type="submission" date="2018-06" db="EMBL/GenBank/DDBJ databases">
        <title>Genomic Encyclopedia of Type Strains, Phase III (KMG-III): the genomes of soil and plant-associated and newly described type strains.</title>
        <authorList>
            <person name="Whitman W."/>
        </authorList>
    </citation>
    <scope>NUCLEOTIDE SEQUENCE [LARGE SCALE GENOMIC DNA]</scope>
    <source>
        <strain evidence="3 4">CGMCC 4.7090</strain>
    </source>
</reference>
<name>A0A327ZJB7_9ACTN</name>
<dbReference type="Proteomes" id="UP000249341">
    <property type="component" value="Unassembled WGS sequence"/>
</dbReference>
<dbReference type="OrthoDB" id="3292271at2"/>
<feature type="transmembrane region" description="Helical" evidence="2">
    <location>
        <begin position="45"/>
        <end position="66"/>
    </location>
</feature>
<protein>
    <submittedName>
        <fullName evidence="3">Uncharacterized protein</fullName>
    </submittedName>
</protein>
<sequence length="278" mass="29907">MTLHADRLREAFQTHENETPDPALVYARVEEIARKRRWRLRGAQAAGGAVLSAGLIAGVANLPAILPAGPQSVPVAGLPAGAPAEPSPDPSTAEQELLAQWDAFFGAGYSYNEAVELAGLWQMSPENIGAVKAEAGRRLLLGETLPVQPSPDEEPTVDPDPTIDTEDQKRLDAYFGAGYDWDDAEKLAKLWKLDDPYDAKIEGGKRLLDGKKLPGVTADKKQAKEYKESAQVGAFFNAGYDIDDAVKLADLWKLDDAYAAKVAGGKKLLAGETLPFKP</sequence>
<evidence type="ECO:0000256" key="2">
    <source>
        <dbReference type="SAM" id="Phobius"/>
    </source>
</evidence>
<gene>
    <name evidence="3" type="ORF">B0I29_102140</name>
</gene>
<evidence type="ECO:0000313" key="3">
    <source>
        <dbReference type="EMBL" id="RAK42315.1"/>
    </source>
</evidence>
<keyword evidence="2" id="KW-1133">Transmembrane helix</keyword>
<comment type="caution">
    <text evidence="3">The sequence shown here is derived from an EMBL/GenBank/DDBJ whole genome shotgun (WGS) entry which is preliminary data.</text>
</comment>
<keyword evidence="4" id="KW-1185">Reference proteome</keyword>
<dbReference type="RefSeq" id="WP_146616713.1">
    <property type="nucleotide sequence ID" value="NZ_JACHWI010000003.1"/>
</dbReference>
<feature type="region of interest" description="Disordered" evidence="1">
    <location>
        <begin position="145"/>
        <end position="165"/>
    </location>
</feature>
<accession>A0A327ZJB7</accession>
<dbReference type="AlphaFoldDB" id="A0A327ZJB7"/>
<proteinExistence type="predicted"/>
<organism evidence="3 4">
    <name type="scientific">Actinoplanes lutulentus</name>
    <dbReference type="NCBI Taxonomy" id="1287878"/>
    <lineage>
        <taxon>Bacteria</taxon>
        <taxon>Bacillati</taxon>
        <taxon>Actinomycetota</taxon>
        <taxon>Actinomycetes</taxon>
        <taxon>Micromonosporales</taxon>
        <taxon>Micromonosporaceae</taxon>
        <taxon>Actinoplanes</taxon>
    </lineage>
</organism>
<keyword evidence="2" id="KW-0472">Membrane</keyword>
<evidence type="ECO:0000313" key="4">
    <source>
        <dbReference type="Proteomes" id="UP000249341"/>
    </source>
</evidence>
<feature type="compositionally biased region" description="Acidic residues" evidence="1">
    <location>
        <begin position="151"/>
        <end position="165"/>
    </location>
</feature>